<comment type="cofactor">
    <cofactor evidence="1 5">
        <name>pyridoxal 5'-phosphate</name>
        <dbReference type="ChEBI" id="CHEBI:597326"/>
    </cofactor>
</comment>
<feature type="modified residue" description="N6-(pyridoxal phosphate)lysine" evidence="4">
    <location>
        <position position="199"/>
    </location>
</feature>
<dbReference type="InterPro" id="IPR015422">
    <property type="entry name" value="PyrdxlP-dep_Trfase_small"/>
</dbReference>
<dbReference type="GO" id="GO:0019346">
    <property type="term" value="P:transsulfuration"/>
    <property type="evidence" value="ECO:0007669"/>
    <property type="project" value="InterPro"/>
</dbReference>
<evidence type="ECO:0000256" key="5">
    <source>
        <dbReference type="RuleBase" id="RU362118"/>
    </source>
</evidence>
<dbReference type="GO" id="GO:0008483">
    <property type="term" value="F:transaminase activity"/>
    <property type="evidence" value="ECO:0007669"/>
    <property type="project" value="UniProtKB-KW"/>
</dbReference>
<evidence type="ECO:0000256" key="1">
    <source>
        <dbReference type="ARBA" id="ARBA00001933"/>
    </source>
</evidence>
<reference evidence="6 7" key="1">
    <citation type="submission" date="2021-10" db="EMBL/GenBank/DDBJ databases">
        <title>Anaerobic single-cell dispensing facilitates the cultivation of human gut bacteria.</title>
        <authorList>
            <person name="Afrizal A."/>
        </authorList>
    </citation>
    <scope>NUCLEOTIDE SEQUENCE [LARGE SCALE GENOMIC DNA]</scope>
    <source>
        <strain evidence="6 7">CLA-AA-H224</strain>
    </source>
</reference>
<dbReference type="PROSITE" id="PS00868">
    <property type="entry name" value="CYS_MET_METAB_PP"/>
    <property type="match status" value="1"/>
</dbReference>
<evidence type="ECO:0000256" key="2">
    <source>
        <dbReference type="ARBA" id="ARBA00009077"/>
    </source>
</evidence>
<keyword evidence="7" id="KW-1185">Reference proteome</keyword>
<dbReference type="GO" id="GO:0005737">
    <property type="term" value="C:cytoplasm"/>
    <property type="evidence" value="ECO:0007669"/>
    <property type="project" value="TreeGrafter"/>
</dbReference>
<keyword evidence="6" id="KW-0808">Transferase</keyword>
<dbReference type="RefSeq" id="WP_308732273.1">
    <property type="nucleotide sequence ID" value="NZ_JAJEQN010000042.1"/>
</dbReference>
<dbReference type="SUPFAM" id="SSF53383">
    <property type="entry name" value="PLP-dependent transferases"/>
    <property type="match status" value="1"/>
</dbReference>
<dbReference type="InterPro" id="IPR015421">
    <property type="entry name" value="PyrdxlP-dep_Trfase_major"/>
</dbReference>
<dbReference type="InterPro" id="IPR015424">
    <property type="entry name" value="PyrdxlP-dep_Trfase"/>
</dbReference>
<dbReference type="EMBL" id="JAJEQN010000042">
    <property type="protein sequence ID" value="MCC2222627.1"/>
    <property type="molecule type" value="Genomic_DNA"/>
</dbReference>
<dbReference type="GO" id="GO:0009086">
    <property type="term" value="P:methionine biosynthetic process"/>
    <property type="evidence" value="ECO:0007669"/>
    <property type="project" value="UniProtKB-ARBA"/>
</dbReference>
<evidence type="ECO:0000313" key="6">
    <source>
        <dbReference type="EMBL" id="MCC2222627.1"/>
    </source>
</evidence>
<keyword evidence="3 4" id="KW-0663">Pyridoxal phosphate</keyword>
<keyword evidence="6" id="KW-0032">Aminotransferase</keyword>
<dbReference type="Proteomes" id="UP001198200">
    <property type="component" value="Unassembled WGS sequence"/>
</dbReference>
<protein>
    <submittedName>
        <fullName evidence="6">PLP-dependent aspartate aminotransferase family protein</fullName>
    </submittedName>
</protein>
<evidence type="ECO:0000256" key="4">
    <source>
        <dbReference type="PIRSR" id="PIRSR001434-2"/>
    </source>
</evidence>
<comment type="similarity">
    <text evidence="2 5">Belongs to the trans-sulfuration enzymes family.</text>
</comment>
<dbReference type="InterPro" id="IPR000277">
    <property type="entry name" value="Cys/Met-Metab_PyrdxlP-dep_enz"/>
</dbReference>
<dbReference type="AlphaFoldDB" id="A0AAE3JEF1"/>
<dbReference type="PANTHER" id="PTHR11808">
    <property type="entry name" value="TRANS-SULFURATION ENZYME FAMILY MEMBER"/>
    <property type="match status" value="1"/>
</dbReference>
<dbReference type="CDD" id="cd00614">
    <property type="entry name" value="CGS_like"/>
    <property type="match status" value="1"/>
</dbReference>
<gene>
    <name evidence="6" type="ORF">LKD48_13485</name>
</gene>
<dbReference type="GO" id="GO:0016846">
    <property type="term" value="F:carbon-sulfur lyase activity"/>
    <property type="evidence" value="ECO:0007669"/>
    <property type="project" value="TreeGrafter"/>
</dbReference>
<evidence type="ECO:0000313" key="7">
    <source>
        <dbReference type="Proteomes" id="UP001198200"/>
    </source>
</evidence>
<comment type="caution">
    <text evidence="6">The sequence shown here is derived from an EMBL/GenBank/DDBJ whole genome shotgun (WGS) entry which is preliminary data.</text>
</comment>
<dbReference type="PANTHER" id="PTHR11808:SF90">
    <property type="entry name" value="CYSTATHIONINE GAMMA-SYNTHASE"/>
    <property type="match status" value="1"/>
</dbReference>
<accession>A0AAE3JEF1</accession>
<name>A0AAE3JEF1_9FIRM</name>
<dbReference type="GO" id="GO:0030170">
    <property type="term" value="F:pyridoxal phosphate binding"/>
    <property type="evidence" value="ECO:0007669"/>
    <property type="project" value="InterPro"/>
</dbReference>
<evidence type="ECO:0000256" key="3">
    <source>
        <dbReference type="ARBA" id="ARBA00022898"/>
    </source>
</evidence>
<dbReference type="PIRSF" id="PIRSF001434">
    <property type="entry name" value="CGS"/>
    <property type="match status" value="1"/>
</dbReference>
<dbReference type="Gene3D" id="3.90.1150.10">
    <property type="entry name" value="Aspartate Aminotransferase, domain 1"/>
    <property type="match status" value="1"/>
</dbReference>
<dbReference type="Pfam" id="PF01053">
    <property type="entry name" value="Cys_Met_Meta_PP"/>
    <property type="match status" value="1"/>
</dbReference>
<proteinExistence type="inferred from homology"/>
<dbReference type="InterPro" id="IPR054542">
    <property type="entry name" value="Cys_met_metab_PP"/>
</dbReference>
<dbReference type="FunFam" id="3.40.640.10:FF:000009">
    <property type="entry name" value="Cystathionine gamma-synthase homolog"/>
    <property type="match status" value="1"/>
</dbReference>
<organism evidence="6 7">
    <name type="scientific">Anthropogastromicrobium aceti</name>
    <dbReference type="NCBI Taxonomy" id="2981768"/>
    <lineage>
        <taxon>Bacteria</taxon>
        <taxon>Bacillati</taxon>
        <taxon>Bacillota</taxon>
        <taxon>Clostridia</taxon>
        <taxon>Lachnospirales</taxon>
        <taxon>Lachnospiraceae</taxon>
        <taxon>Anthropogastromicrobium</taxon>
    </lineage>
</organism>
<dbReference type="Gene3D" id="3.40.640.10">
    <property type="entry name" value="Type I PLP-dependent aspartate aminotransferase-like (Major domain)"/>
    <property type="match status" value="1"/>
</dbReference>
<dbReference type="FunFam" id="3.90.1150.10:FF:000033">
    <property type="entry name" value="Cystathionine gamma-synthase"/>
    <property type="match status" value="1"/>
</dbReference>
<sequence length="384" mass="42976">MDYKFETRCIHRENEHEEGHPYGSVCTPIYQTATFYHPGIGQTTGFNYTRESNPTRTELEDIVTSLEEAKDTVACANGMAAIVLCMELFESGDHIVCSEDLYGGSVRMFQTTGEKRGLTFTYVNTADAAATEAAIKSNTKALYIETPSNPTMQITDLAKMKSLADKYNLLLIVDNTFLSPYFQKPIRFGADLVIHSGTKFLGGHNDTLAGFLSTSREDLAAKIRYLYKTVGSCLAPFDSYLLIRGIKTLPIRMERQQENALAIAKWLQTQKKIKQVYYIGLEDHPGYEINKKQTTGFGSMISIRTDSEATARRVLERIRLITYAESLGGVESLMTYPMLQTHGDVPVETRERLGITEDFLRFSVGIENVDDLIADLDQALNGED</sequence>